<keyword evidence="4 10" id="KW-0378">Hydrolase</keyword>
<evidence type="ECO:0000259" key="12">
    <source>
        <dbReference type="Pfam" id="PF00117"/>
    </source>
</evidence>
<keyword evidence="5 10" id="KW-0315">Glutamine amidotransferase</keyword>
<evidence type="ECO:0000313" key="13">
    <source>
        <dbReference type="EMBL" id="RNF48798.1"/>
    </source>
</evidence>
<keyword evidence="7 10" id="KW-0456">Lyase</keyword>
<dbReference type="GO" id="GO:0000107">
    <property type="term" value="F:imidazoleglycerol-phosphate synthase activity"/>
    <property type="evidence" value="ECO:0007669"/>
    <property type="project" value="UniProtKB-UniRule"/>
</dbReference>
<reference evidence="13 14" key="1">
    <citation type="journal article" date="2012" name="Int. J. Syst. Evol. Microbiol.">
        <title>Marinomonas hwangdonensis sp. nov., isolated from seawater.</title>
        <authorList>
            <person name="Jung Y.T."/>
            <person name="Oh T.K."/>
            <person name="Yoon J.H."/>
        </authorList>
    </citation>
    <scope>NUCLEOTIDE SEQUENCE [LARGE SCALE GENOMIC DNA]</scope>
    <source>
        <strain evidence="13 14">HDW-15</strain>
    </source>
</reference>
<dbReference type="EC" id="3.5.1.2" evidence="10"/>
<comment type="catalytic activity">
    <reaction evidence="8 10">
        <text>5-[(5-phospho-1-deoxy-D-ribulos-1-ylimino)methylamino]-1-(5-phospho-beta-D-ribosyl)imidazole-4-carboxamide + L-glutamine = D-erythro-1-(imidazol-4-yl)glycerol 3-phosphate + 5-amino-1-(5-phospho-beta-D-ribosyl)imidazole-4-carboxamide + L-glutamate + H(+)</text>
        <dbReference type="Rhea" id="RHEA:24793"/>
        <dbReference type="ChEBI" id="CHEBI:15378"/>
        <dbReference type="ChEBI" id="CHEBI:29985"/>
        <dbReference type="ChEBI" id="CHEBI:58278"/>
        <dbReference type="ChEBI" id="CHEBI:58359"/>
        <dbReference type="ChEBI" id="CHEBI:58475"/>
        <dbReference type="ChEBI" id="CHEBI:58525"/>
        <dbReference type="EC" id="4.3.2.10"/>
    </reaction>
</comment>
<evidence type="ECO:0000256" key="10">
    <source>
        <dbReference type="HAMAP-Rule" id="MF_00278"/>
    </source>
</evidence>
<dbReference type="GO" id="GO:0005737">
    <property type="term" value="C:cytoplasm"/>
    <property type="evidence" value="ECO:0007669"/>
    <property type="project" value="UniProtKB-SubCell"/>
</dbReference>
<evidence type="ECO:0000256" key="7">
    <source>
        <dbReference type="ARBA" id="ARBA00023239"/>
    </source>
</evidence>
<dbReference type="InterPro" id="IPR017926">
    <property type="entry name" value="GATASE"/>
</dbReference>
<gene>
    <name evidence="10 13" type="primary">hisH</name>
    <name evidence="13" type="ORF">EBI00_13860</name>
</gene>
<protein>
    <recommendedName>
        <fullName evidence="10">Imidazole glycerol phosphate synthase subunit HisH</fullName>
        <ecNumber evidence="10">4.3.2.10</ecNumber>
    </recommendedName>
    <alternativeName>
        <fullName evidence="10">IGP synthase glutaminase subunit</fullName>
        <ecNumber evidence="10">3.5.1.2</ecNumber>
    </alternativeName>
    <alternativeName>
        <fullName evidence="10">IGP synthase subunit HisH</fullName>
    </alternativeName>
    <alternativeName>
        <fullName evidence="10">ImGP synthase subunit HisH</fullName>
        <shortName evidence="10">IGPS subunit HisH</shortName>
    </alternativeName>
</protein>
<comment type="subunit">
    <text evidence="2 10">Heterodimer of HisH and HisF.</text>
</comment>
<evidence type="ECO:0000256" key="2">
    <source>
        <dbReference type="ARBA" id="ARBA00011152"/>
    </source>
</evidence>
<dbReference type="RefSeq" id="WP_123096543.1">
    <property type="nucleotide sequence ID" value="NZ_RIZG01000010.1"/>
</dbReference>
<dbReference type="UniPathway" id="UPA00031">
    <property type="reaction ID" value="UER00010"/>
</dbReference>
<evidence type="ECO:0000256" key="9">
    <source>
        <dbReference type="ARBA" id="ARBA00049534"/>
    </source>
</evidence>
<proteinExistence type="inferred from homology"/>
<evidence type="ECO:0000256" key="4">
    <source>
        <dbReference type="ARBA" id="ARBA00022801"/>
    </source>
</evidence>
<evidence type="ECO:0000256" key="1">
    <source>
        <dbReference type="ARBA" id="ARBA00005091"/>
    </source>
</evidence>
<dbReference type="SUPFAM" id="SSF52317">
    <property type="entry name" value="Class I glutamine amidotransferase-like"/>
    <property type="match status" value="1"/>
</dbReference>
<keyword evidence="10" id="KW-0963">Cytoplasm</keyword>
<dbReference type="InterPro" id="IPR010139">
    <property type="entry name" value="Imidazole-glycPsynth_HisH"/>
</dbReference>
<accession>A0A3M8PY42</accession>
<dbReference type="OrthoDB" id="9807137at2"/>
<dbReference type="InterPro" id="IPR029062">
    <property type="entry name" value="Class_I_gatase-like"/>
</dbReference>
<comment type="function">
    <text evidence="10">IGPS catalyzes the conversion of PRFAR and glutamine to IGP, AICAR and glutamate. The HisH subunit catalyzes the hydrolysis of glutamine to glutamate and ammonia as part of the synthesis of IGP and AICAR. The resulting ammonia molecule is channeled to the active site of HisF.</text>
</comment>
<dbReference type="HAMAP" id="MF_00278">
    <property type="entry name" value="HisH"/>
    <property type="match status" value="1"/>
</dbReference>
<organism evidence="13 14">
    <name type="scientific">Marinomonas hwangdonensis</name>
    <dbReference type="NCBI Taxonomy" id="1053647"/>
    <lineage>
        <taxon>Bacteria</taxon>
        <taxon>Pseudomonadati</taxon>
        <taxon>Pseudomonadota</taxon>
        <taxon>Gammaproteobacteria</taxon>
        <taxon>Oceanospirillales</taxon>
        <taxon>Oceanospirillaceae</taxon>
        <taxon>Marinomonas</taxon>
    </lineage>
</organism>
<dbReference type="Pfam" id="PF00117">
    <property type="entry name" value="GATase"/>
    <property type="match status" value="1"/>
</dbReference>
<keyword evidence="14" id="KW-1185">Reference proteome</keyword>
<evidence type="ECO:0000256" key="6">
    <source>
        <dbReference type="ARBA" id="ARBA00023102"/>
    </source>
</evidence>
<evidence type="ECO:0000256" key="11">
    <source>
        <dbReference type="PIRSR" id="PIRSR000495-1"/>
    </source>
</evidence>
<dbReference type="Gene3D" id="3.40.50.880">
    <property type="match status" value="1"/>
</dbReference>
<dbReference type="GO" id="GO:0004359">
    <property type="term" value="F:glutaminase activity"/>
    <property type="evidence" value="ECO:0007669"/>
    <property type="project" value="UniProtKB-EC"/>
</dbReference>
<feature type="active site" evidence="10 11">
    <location>
        <position position="188"/>
    </location>
</feature>
<evidence type="ECO:0000256" key="3">
    <source>
        <dbReference type="ARBA" id="ARBA00022605"/>
    </source>
</evidence>
<dbReference type="GO" id="GO:0000105">
    <property type="term" value="P:L-histidine biosynthetic process"/>
    <property type="evidence" value="ECO:0007669"/>
    <property type="project" value="UniProtKB-UniRule"/>
</dbReference>
<evidence type="ECO:0000256" key="5">
    <source>
        <dbReference type="ARBA" id="ARBA00022962"/>
    </source>
</evidence>
<feature type="domain" description="Glutamine amidotransferase" evidence="12">
    <location>
        <begin position="4"/>
        <end position="195"/>
    </location>
</feature>
<name>A0A3M8PY42_9GAMM</name>
<comment type="catalytic activity">
    <reaction evidence="9 10">
        <text>L-glutamine + H2O = L-glutamate + NH4(+)</text>
        <dbReference type="Rhea" id="RHEA:15889"/>
        <dbReference type="ChEBI" id="CHEBI:15377"/>
        <dbReference type="ChEBI" id="CHEBI:28938"/>
        <dbReference type="ChEBI" id="CHEBI:29985"/>
        <dbReference type="ChEBI" id="CHEBI:58359"/>
        <dbReference type="EC" id="3.5.1.2"/>
    </reaction>
</comment>
<evidence type="ECO:0000256" key="8">
    <source>
        <dbReference type="ARBA" id="ARBA00047838"/>
    </source>
</evidence>
<dbReference type="NCBIfam" id="TIGR01855">
    <property type="entry name" value="IMP_synth_hisH"/>
    <property type="match status" value="1"/>
</dbReference>
<dbReference type="EMBL" id="RIZG01000010">
    <property type="protein sequence ID" value="RNF48798.1"/>
    <property type="molecule type" value="Genomic_DNA"/>
</dbReference>
<keyword evidence="6 10" id="KW-0368">Histidine biosynthesis</keyword>
<dbReference type="GO" id="GO:0016829">
    <property type="term" value="F:lyase activity"/>
    <property type="evidence" value="ECO:0007669"/>
    <property type="project" value="UniProtKB-KW"/>
</dbReference>
<dbReference type="CDD" id="cd01748">
    <property type="entry name" value="GATase1_IGP_Synthase"/>
    <property type="match status" value="1"/>
</dbReference>
<feature type="active site" description="Nucleophile" evidence="10 11">
    <location>
        <position position="80"/>
    </location>
</feature>
<comment type="caution">
    <text evidence="13">The sequence shown here is derived from an EMBL/GenBank/DDBJ whole genome shotgun (WGS) entry which is preliminary data.</text>
</comment>
<dbReference type="AlphaFoldDB" id="A0A3M8PY42"/>
<sequence>MISIIDYGVGNLGSVKNMLKYLGIESKIITTTEELSSADKIILPGVGSWDNGVAKLKDSGLLSVLNQRVLTDKVPVLGICLGMQILLDCSEEGELPGLGWIPGKVKKFDFSQTLKENNLRIPHMGWNVTHNVKKTQLTQLIDVETRYYFVHSYYAEVINKEHELMTCHYGYEFTCAIHKENIWGVQFHPEKSHKFGMALIKSFSEL</sequence>
<comment type="subcellular location">
    <subcellularLocation>
        <location evidence="10">Cytoplasm</location>
    </subcellularLocation>
</comment>
<dbReference type="PANTHER" id="PTHR42701:SF1">
    <property type="entry name" value="IMIDAZOLE GLYCEROL PHOSPHATE SYNTHASE SUBUNIT HISH"/>
    <property type="match status" value="1"/>
</dbReference>
<keyword evidence="3 10" id="KW-0028">Amino-acid biosynthesis</keyword>
<dbReference type="Proteomes" id="UP000280507">
    <property type="component" value="Unassembled WGS sequence"/>
</dbReference>
<feature type="active site" evidence="10 11">
    <location>
        <position position="190"/>
    </location>
</feature>
<dbReference type="PROSITE" id="PS51273">
    <property type="entry name" value="GATASE_TYPE_1"/>
    <property type="match status" value="1"/>
</dbReference>
<comment type="pathway">
    <text evidence="1 10">Amino-acid biosynthesis; L-histidine biosynthesis; L-histidine from 5-phospho-alpha-D-ribose 1-diphosphate: step 5/9.</text>
</comment>
<dbReference type="PANTHER" id="PTHR42701">
    <property type="entry name" value="IMIDAZOLE GLYCEROL PHOSPHATE SYNTHASE SUBUNIT HISH"/>
    <property type="match status" value="1"/>
</dbReference>
<evidence type="ECO:0000313" key="14">
    <source>
        <dbReference type="Proteomes" id="UP000280507"/>
    </source>
</evidence>
<dbReference type="EC" id="4.3.2.10" evidence="10"/>
<dbReference type="PIRSF" id="PIRSF000495">
    <property type="entry name" value="Amidotransf_hisH"/>
    <property type="match status" value="1"/>
</dbReference>